<dbReference type="Pfam" id="PF15067">
    <property type="entry name" value="FAM124"/>
    <property type="match status" value="1"/>
</dbReference>
<feature type="compositionally biased region" description="Basic residues" evidence="2">
    <location>
        <begin position="459"/>
        <end position="477"/>
    </location>
</feature>
<comment type="similarity">
    <text evidence="1">Belongs to the FAM124 family.</text>
</comment>
<dbReference type="InterPro" id="IPR046365">
    <property type="entry name" value="FAM124_dom"/>
</dbReference>
<feature type="domain" description="FAM124" evidence="3">
    <location>
        <begin position="12"/>
        <end position="253"/>
    </location>
</feature>
<evidence type="ECO:0000256" key="1">
    <source>
        <dbReference type="ARBA" id="ARBA00006440"/>
    </source>
</evidence>
<dbReference type="PANTHER" id="PTHR14715:SF4">
    <property type="entry name" value="PROTEIN FAM124A"/>
    <property type="match status" value="1"/>
</dbReference>
<feature type="compositionally biased region" description="Basic residues" evidence="2">
    <location>
        <begin position="306"/>
        <end position="316"/>
    </location>
</feature>
<feature type="region of interest" description="Disordered" evidence="2">
    <location>
        <begin position="270"/>
        <end position="343"/>
    </location>
</feature>
<feature type="region of interest" description="Disordered" evidence="2">
    <location>
        <begin position="48"/>
        <end position="70"/>
    </location>
</feature>
<proteinExistence type="inferred from homology"/>
<organism evidence="4 5">
    <name type="scientific">Coilia grayii</name>
    <name type="common">Gray's grenadier anchovy</name>
    <dbReference type="NCBI Taxonomy" id="363190"/>
    <lineage>
        <taxon>Eukaryota</taxon>
        <taxon>Metazoa</taxon>
        <taxon>Chordata</taxon>
        <taxon>Craniata</taxon>
        <taxon>Vertebrata</taxon>
        <taxon>Euteleostomi</taxon>
        <taxon>Actinopterygii</taxon>
        <taxon>Neopterygii</taxon>
        <taxon>Teleostei</taxon>
        <taxon>Clupei</taxon>
        <taxon>Clupeiformes</taxon>
        <taxon>Clupeoidei</taxon>
        <taxon>Engraulidae</taxon>
        <taxon>Coilinae</taxon>
        <taxon>Coilia</taxon>
    </lineage>
</organism>
<evidence type="ECO:0000259" key="3">
    <source>
        <dbReference type="Pfam" id="PF15067"/>
    </source>
</evidence>
<accession>A0ABD1KVG7</accession>
<dbReference type="AlphaFoldDB" id="A0ABD1KVG7"/>
<sequence length="488" mass="54287">MSSESSEDPYCVCVHVLCEEGKAGHLQAAANRLLSLLRPELLLLRVSERGPYRPRPHPRQTPPTLSPDSPHQPALALILFLHESHTPSLQHLQGNLCRPPWRYHHTERVQTPCLSPATHTCQDFYTLGAGTPLWALRQVHYGKEVLRLTVYCRFHSYGAMVRLYRLLVAGRRMTRREDGFCFCVLYSSTHTQVQLSLKRLPRGRQPVAMDSALLEFRVPDVGGIIPLLPHPCTPISSQRWYTHDFDNNKILLQVPVRTSRCQTLVHAPHDAEDHTPLVDHTSCPSPSPVAPPSSVPLTGRGPASYRNRRYQRKSAPHTRTQTLPPTRPHPQSHNPLRGEESGVCPNPTWAWRRARSLSALPTHAAPPPFRLNVAALLGAPESDVDTGRRLSGSHLDLSVVSAYSRPRPLPQRSLSQSRRTAVPQAGSPAPGPPSAPPTKGSVSMTTSVGPAPHLPQARTHSHTHTVPHTHHKHSHTAAHKEDEQEFYI</sequence>
<reference evidence="4 5" key="1">
    <citation type="submission" date="2024-09" db="EMBL/GenBank/DDBJ databases">
        <title>A chromosome-level genome assembly of Gray's grenadier anchovy, Coilia grayii.</title>
        <authorList>
            <person name="Fu Z."/>
        </authorList>
    </citation>
    <scope>NUCLEOTIDE SEQUENCE [LARGE SCALE GENOMIC DNA]</scope>
    <source>
        <strain evidence="4">G4</strain>
        <tissue evidence="4">Muscle</tissue>
    </source>
</reference>
<keyword evidence="5" id="KW-1185">Reference proteome</keyword>
<name>A0ABD1KVG7_9TELE</name>
<evidence type="ECO:0000313" key="4">
    <source>
        <dbReference type="EMBL" id="KAL2103137.1"/>
    </source>
</evidence>
<evidence type="ECO:0000256" key="2">
    <source>
        <dbReference type="SAM" id="MobiDB-lite"/>
    </source>
</evidence>
<comment type="caution">
    <text evidence="4">The sequence shown here is derived from an EMBL/GenBank/DDBJ whole genome shotgun (WGS) entry which is preliminary data.</text>
</comment>
<evidence type="ECO:0000313" key="5">
    <source>
        <dbReference type="Proteomes" id="UP001591681"/>
    </source>
</evidence>
<dbReference type="PANTHER" id="PTHR14715">
    <property type="entry name" value="FAM124 DOMAIN-CONTAINING PROTEIN-RELATED"/>
    <property type="match status" value="1"/>
</dbReference>
<dbReference type="InterPro" id="IPR029380">
    <property type="entry name" value="FAM124"/>
</dbReference>
<gene>
    <name evidence="4" type="ORF">ACEWY4_000005</name>
</gene>
<feature type="region of interest" description="Disordered" evidence="2">
    <location>
        <begin position="402"/>
        <end position="488"/>
    </location>
</feature>
<dbReference type="Proteomes" id="UP001591681">
    <property type="component" value="Unassembled WGS sequence"/>
</dbReference>
<feature type="compositionally biased region" description="Pro residues" evidence="2">
    <location>
        <begin position="285"/>
        <end position="294"/>
    </location>
</feature>
<protein>
    <recommendedName>
        <fullName evidence="3">FAM124 domain-containing protein</fullName>
    </recommendedName>
</protein>
<dbReference type="EMBL" id="JBHFQA010000001">
    <property type="protein sequence ID" value="KAL2103137.1"/>
    <property type="molecule type" value="Genomic_DNA"/>
</dbReference>
<feature type="compositionally biased region" description="Polar residues" evidence="2">
    <location>
        <begin position="317"/>
        <end position="334"/>
    </location>
</feature>